<comment type="subcellular location">
    <subcellularLocation>
        <location evidence="3">Cytoplasm</location>
    </subcellularLocation>
</comment>
<dbReference type="PIRSF" id="PIRSF028773">
    <property type="entry name" value="UCP028773"/>
    <property type="match status" value="1"/>
</dbReference>
<comment type="function">
    <text evidence="3">Pole-localizer protein involved in the regulation of several cellular processes.</text>
</comment>
<keyword evidence="2" id="KW-0175">Coiled coil</keyword>
<reference evidence="4 5" key="2">
    <citation type="submission" date="2020-06" db="EMBL/GenBank/DDBJ databases">
        <title>Polyphasic characterization of a Rahnella strain isolated from tree sap.</title>
        <authorList>
            <person name="Kim I.S."/>
        </authorList>
    </citation>
    <scope>NUCLEOTIDE SEQUENCE [LARGE SCALE GENOMIC DNA]</scope>
    <source>
        <strain evidence="4 5">SAP-1</strain>
    </source>
</reference>
<dbReference type="InterPro" id="IPR053375">
    <property type="entry name" value="UPF0265"/>
</dbReference>
<evidence type="ECO:0000313" key="4">
    <source>
        <dbReference type="EMBL" id="NMP27358.1"/>
    </source>
</evidence>
<keyword evidence="1 3" id="KW-0963">Cytoplasm</keyword>
<sequence length="115" mass="13504">MDHTTKPSFQDVLEFVRIFRRKNKLQREIVDNEKKIRDNQKRVLLLDNLSDYIKQGMSIDDVQGIIANMRGDYEDRVDDYIIKNADLSKERREMSKKLKAMGEVKAAEVKATESK</sequence>
<comment type="caution">
    <text evidence="4">The sequence shown here is derived from an EMBL/GenBank/DDBJ whole genome shotgun (WGS) entry which is preliminary data.</text>
</comment>
<reference evidence="4 5" key="1">
    <citation type="submission" date="2020-01" db="EMBL/GenBank/DDBJ databases">
        <authorList>
            <person name="Lee S.D."/>
        </authorList>
    </citation>
    <scope>NUCLEOTIDE SEQUENCE [LARGE SCALE GENOMIC DNA]</scope>
    <source>
        <strain evidence="4 5">SAP-1</strain>
    </source>
</reference>
<dbReference type="GO" id="GO:0032880">
    <property type="term" value="P:regulation of protein localization"/>
    <property type="evidence" value="ECO:0007669"/>
    <property type="project" value="UniProtKB-UniRule"/>
</dbReference>
<evidence type="ECO:0000313" key="5">
    <source>
        <dbReference type="Proteomes" id="UP000585363"/>
    </source>
</evidence>
<dbReference type="RefSeq" id="WP_169403073.1">
    <property type="nucleotide sequence ID" value="NZ_JAADJU010000005.1"/>
</dbReference>
<dbReference type="AlphaFoldDB" id="A0A848MG85"/>
<dbReference type="Pfam" id="PF04363">
    <property type="entry name" value="DUF496"/>
    <property type="match status" value="1"/>
</dbReference>
<organism evidence="4 5">
    <name type="scientific">Rouxiella aceris</name>
    <dbReference type="NCBI Taxonomy" id="2703884"/>
    <lineage>
        <taxon>Bacteria</taxon>
        <taxon>Pseudomonadati</taxon>
        <taxon>Pseudomonadota</taxon>
        <taxon>Gammaproteobacteria</taxon>
        <taxon>Enterobacterales</taxon>
        <taxon>Yersiniaceae</taxon>
        <taxon>Rouxiella</taxon>
    </lineage>
</organism>
<dbReference type="PANTHER" id="PTHR39591:SF1">
    <property type="entry name" value="UPF0265 PROTEIN YEEX"/>
    <property type="match status" value="1"/>
</dbReference>
<comment type="similarity">
    <text evidence="3">Belongs to the pole-localizer TmaR family.</text>
</comment>
<dbReference type="GO" id="GO:0005829">
    <property type="term" value="C:cytosol"/>
    <property type="evidence" value="ECO:0007669"/>
    <property type="project" value="TreeGrafter"/>
</dbReference>
<dbReference type="NCBIfam" id="NF040881">
    <property type="entry name" value="PTS_reg_TmaR"/>
    <property type="match status" value="1"/>
</dbReference>
<dbReference type="NCBIfam" id="NF003844">
    <property type="entry name" value="PRK05423.1"/>
    <property type="match status" value="1"/>
</dbReference>
<accession>A0A848MG85</accession>
<evidence type="ECO:0000256" key="1">
    <source>
        <dbReference type="ARBA" id="ARBA00022490"/>
    </source>
</evidence>
<dbReference type="EMBL" id="JAADJU010000005">
    <property type="protein sequence ID" value="NMP27358.1"/>
    <property type="molecule type" value="Genomic_DNA"/>
</dbReference>
<dbReference type="HAMAP" id="MF_00683">
    <property type="entry name" value="UPF0265"/>
    <property type="match status" value="1"/>
</dbReference>
<keyword evidence="5" id="KW-1185">Reference proteome</keyword>
<dbReference type="Proteomes" id="UP000585363">
    <property type="component" value="Unassembled WGS sequence"/>
</dbReference>
<dbReference type="InterPro" id="IPR007458">
    <property type="entry name" value="DUF496"/>
</dbReference>
<proteinExistence type="inferred from homology"/>
<gene>
    <name evidence="3" type="primary">tmaR</name>
    <name evidence="4" type="ORF">GW590_10815</name>
</gene>
<name>A0A848MG85_9GAMM</name>
<dbReference type="PANTHER" id="PTHR39591">
    <property type="entry name" value="UPF0265 PROTEIN YEEX"/>
    <property type="match status" value="1"/>
</dbReference>
<evidence type="ECO:0000256" key="3">
    <source>
        <dbReference type="HAMAP-Rule" id="MF_00683"/>
    </source>
</evidence>
<protein>
    <recommendedName>
        <fullName evidence="3">Pole-localizer protein TmaR</fullName>
    </recommendedName>
</protein>
<evidence type="ECO:0000256" key="2">
    <source>
        <dbReference type="ARBA" id="ARBA00023054"/>
    </source>
</evidence>